<accession>A0A443SM06</accession>
<dbReference type="Gene3D" id="1.20.120.1240">
    <property type="entry name" value="Dynamin, middle domain"/>
    <property type="match status" value="1"/>
</dbReference>
<dbReference type="PROSITE" id="PS51388">
    <property type="entry name" value="GED"/>
    <property type="match status" value="1"/>
</dbReference>
<feature type="domain" description="PH" evidence="6">
    <location>
        <begin position="199"/>
        <end position="290"/>
    </location>
</feature>
<dbReference type="PROSITE" id="PS50003">
    <property type="entry name" value="PH_DOMAIN"/>
    <property type="match status" value="1"/>
</dbReference>
<keyword evidence="9" id="KW-1185">Reference proteome</keyword>
<dbReference type="STRING" id="299467.A0A443SM06"/>
<dbReference type="GO" id="GO:0005886">
    <property type="term" value="C:plasma membrane"/>
    <property type="evidence" value="ECO:0007669"/>
    <property type="project" value="TreeGrafter"/>
</dbReference>
<dbReference type="GO" id="GO:0005525">
    <property type="term" value="F:GTP binding"/>
    <property type="evidence" value="ECO:0007669"/>
    <property type="project" value="UniProtKB-KW"/>
</dbReference>
<gene>
    <name evidence="8" type="ORF">B4U80_08193</name>
</gene>
<dbReference type="Pfam" id="PF01031">
    <property type="entry name" value="Dynamin_M"/>
    <property type="match status" value="1"/>
</dbReference>
<evidence type="ECO:0000259" key="6">
    <source>
        <dbReference type="PROSITE" id="PS50003"/>
    </source>
</evidence>
<dbReference type="GO" id="GO:0005737">
    <property type="term" value="C:cytoplasm"/>
    <property type="evidence" value="ECO:0007669"/>
    <property type="project" value="TreeGrafter"/>
</dbReference>
<proteinExistence type="predicted"/>
<keyword evidence="4" id="KW-0342">GTP-binding</keyword>
<dbReference type="SUPFAM" id="SSF50729">
    <property type="entry name" value="PH domain-like"/>
    <property type="match status" value="1"/>
</dbReference>
<dbReference type="GO" id="GO:0008017">
    <property type="term" value="F:microtubule binding"/>
    <property type="evidence" value="ECO:0007669"/>
    <property type="project" value="TreeGrafter"/>
</dbReference>
<dbReference type="Proteomes" id="UP000288716">
    <property type="component" value="Unassembled WGS sequence"/>
</dbReference>
<reference evidence="8 9" key="1">
    <citation type="journal article" date="2018" name="Gigascience">
        <title>Genomes of trombidid mites reveal novel predicted allergens and laterally-transferred genes associated with secondary metabolism.</title>
        <authorList>
            <person name="Dong X."/>
            <person name="Chaisiri K."/>
            <person name="Xia D."/>
            <person name="Armstrong S.D."/>
            <person name="Fang Y."/>
            <person name="Donnelly M.J."/>
            <person name="Kadowaki T."/>
            <person name="McGarry J.W."/>
            <person name="Darby A.C."/>
            <person name="Makepeace B.L."/>
        </authorList>
    </citation>
    <scope>NUCLEOTIDE SEQUENCE [LARGE SCALE GENOMIC DNA]</scope>
    <source>
        <strain evidence="8">UoL-UT</strain>
    </source>
</reference>
<evidence type="ECO:0000256" key="3">
    <source>
        <dbReference type="ARBA" id="ARBA00022801"/>
    </source>
</evidence>
<evidence type="ECO:0000313" key="8">
    <source>
        <dbReference type="EMBL" id="RWS28557.1"/>
    </source>
</evidence>
<dbReference type="GO" id="GO:0003924">
    <property type="term" value="F:GTPase activity"/>
    <property type="evidence" value="ECO:0007669"/>
    <property type="project" value="InterPro"/>
</dbReference>
<feature type="domain" description="GED" evidence="7">
    <location>
        <begin position="318"/>
        <end position="408"/>
    </location>
</feature>
<dbReference type="PANTHER" id="PTHR11566">
    <property type="entry name" value="DYNAMIN"/>
    <property type="match status" value="1"/>
</dbReference>
<organism evidence="8 9">
    <name type="scientific">Leptotrombidium deliense</name>
    <dbReference type="NCBI Taxonomy" id="299467"/>
    <lineage>
        <taxon>Eukaryota</taxon>
        <taxon>Metazoa</taxon>
        <taxon>Ecdysozoa</taxon>
        <taxon>Arthropoda</taxon>
        <taxon>Chelicerata</taxon>
        <taxon>Arachnida</taxon>
        <taxon>Acari</taxon>
        <taxon>Acariformes</taxon>
        <taxon>Trombidiformes</taxon>
        <taxon>Prostigmata</taxon>
        <taxon>Anystina</taxon>
        <taxon>Parasitengona</taxon>
        <taxon>Trombiculoidea</taxon>
        <taxon>Trombiculidae</taxon>
        <taxon>Leptotrombidium</taxon>
    </lineage>
</organism>
<dbReference type="InterPro" id="IPR022812">
    <property type="entry name" value="Dynamin"/>
</dbReference>
<dbReference type="EC" id="3.6.5.5" evidence="1"/>
<comment type="caution">
    <text evidence="8">The sequence shown here is derived from an EMBL/GenBank/DDBJ whole genome shotgun (WGS) entry which is preliminary data.</text>
</comment>
<dbReference type="Pfam" id="PF02212">
    <property type="entry name" value="GED"/>
    <property type="match status" value="1"/>
</dbReference>
<dbReference type="GO" id="GO:0005874">
    <property type="term" value="C:microtubule"/>
    <property type="evidence" value="ECO:0007669"/>
    <property type="project" value="TreeGrafter"/>
</dbReference>
<dbReference type="AlphaFoldDB" id="A0A443SM06"/>
<dbReference type="Gene3D" id="2.30.29.30">
    <property type="entry name" value="Pleckstrin-homology domain (PH domain)/Phosphotyrosine-binding domain (PTB)"/>
    <property type="match status" value="1"/>
</dbReference>
<dbReference type="InterPro" id="IPR011993">
    <property type="entry name" value="PH-like_dom_sf"/>
</dbReference>
<dbReference type="VEuPathDB" id="VectorBase:LDEU003483"/>
<dbReference type="InterPro" id="IPR001849">
    <property type="entry name" value="PH_domain"/>
</dbReference>
<dbReference type="GO" id="GO:0031623">
    <property type="term" value="P:receptor internalization"/>
    <property type="evidence" value="ECO:0007669"/>
    <property type="project" value="TreeGrafter"/>
</dbReference>
<keyword evidence="2" id="KW-0547">Nucleotide-binding</keyword>
<evidence type="ECO:0000256" key="5">
    <source>
        <dbReference type="SAM" id="MobiDB-lite"/>
    </source>
</evidence>
<evidence type="ECO:0000256" key="1">
    <source>
        <dbReference type="ARBA" id="ARBA00011980"/>
    </source>
</evidence>
<dbReference type="InterPro" id="IPR000375">
    <property type="entry name" value="Dynamin_stalk"/>
</dbReference>
<dbReference type="InterPro" id="IPR020850">
    <property type="entry name" value="GED_dom"/>
</dbReference>
<evidence type="ECO:0000313" key="9">
    <source>
        <dbReference type="Proteomes" id="UP000288716"/>
    </source>
</evidence>
<dbReference type="PANTHER" id="PTHR11566:SF212">
    <property type="entry name" value="DYNAMIN"/>
    <property type="match status" value="1"/>
</dbReference>
<protein>
    <recommendedName>
        <fullName evidence="1">dynamin GTPase</fullName>
        <ecNumber evidence="1">3.6.5.5</ecNumber>
    </recommendedName>
</protein>
<evidence type="ECO:0000259" key="7">
    <source>
        <dbReference type="PROSITE" id="PS51388"/>
    </source>
</evidence>
<dbReference type="OrthoDB" id="6414584at2759"/>
<keyword evidence="3" id="KW-0378">Hydrolase</keyword>
<dbReference type="EMBL" id="NCKV01001315">
    <property type="protein sequence ID" value="RWS28557.1"/>
    <property type="molecule type" value="Genomic_DNA"/>
</dbReference>
<sequence length="408" mass="47055">MKIGLVVKSGKVSLARDKLTGGALINRTMNKKYRSAIQKMSLNNDEMRREISFAITNLRGVHIGLFTPDMAFDAVVMSQLARFEDPSNICIDLVSTELLKIVRECCAKVKVYPRLRETVEHIVTDHIEKRQRKVKDKVKERIEMESAYMNTDHEDFVGLTGAMRLMEENNVPKGEASENLKPRPPPKVKTQSTSNLQSQIVHEGWVTIRNSKCYWFALTDSWFSWYQRNDKKDRIAGHEVNQATFMQPEMNGTQITLNFINNKKTDKIELVFQTRDEFNKWYQAFVNIGISVDEPEGKSPLKFEQDNGRGGAALKNQVELIRILVDSYLKIIKKNMQDFIPKLLMHGVINNTREFLSTDLHVALLAYDEEELLQVDPEAEKLRKELTEKYDSCKQALTMIRKISTESF</sequence>
<feature type="region of interest" description="Disordered" evidence="5">
    <location>
        <begin position="173"/>
        <end position="194"/>
    </location>
</feature>
<evidence type="ECO:0000256" key="2">
    <source>
        <dbReference type="ARBA" id="ARBA00022741"/>
    </source>
</evidence>
<evidence type="ECO:0000256" key="4">
    <source>
        <dbReference type="ARBA" id="ARBA00023134"/>
    </source>
</evidence>
<dbReference type="SMART" id="SM00302">
    <property type="entry name" value="GED"/>
    <property type="match status" value="1"/>
</dbReference>
<dbReference type="InterPro" id="IPR003130">
    <property type="entry name" value="GED"/>
</dbReference>
<name>A0A443SM06_9ACAR</name>